<accession>A0A392W2H7</accession>
<reference evidence="1 2" key="1">
    <citation type="journal article" date="2018" name="Front. Plant Sci.">
        <title>Red Clover (Trifolium pratense) and Zigzag Clover (T. medium) - A Picture of Genomic Similarities and Differences.</title>
        <authorList>
            <person name="Dluhosova J."/>
            <person name="Istvanek J."/>
            <person name="Nedelnik J."/>
            <person name="Repkova J."/>
        </authorList>
    </citation>
    <scope>NUCLEOTIDE SEQUENCE [LARGE SCALE GENOMIC DNA]</scope>
    <source>
        <strain evidence="2">cv. 10/8</strain>
        <tissue evidence="1">Leaf</tissue>
    </source>
</reference>
<dbReference type="AlphaFoldDB" id="A0A392W2H7"/>
<name>A0A392W2H7_9FABA</name>
<keyword evidence="2" id="KW-1185">Reference proteome</keyword>
<proteinExistence type="predicted"/>
<protein>
    <submittedName>
        <fullName evidence="1">Uncharacterized protein</fullName>
    </submittedName>
</protein>
<dbReference type="Proteomes" id="UP000265520">
    <property type="component" value="Unassembled WGS sequence"/>
</dbReference>
<feature type="non-terminal residue" evidence="1">
    <location>
        <position position="28"/>
    </location>
</feature>
<organism evidence="1 2">
    <name type="scientific">Trifolium medium</name>
    <dbReference type="NCBI Taxonomy" id="97028"/>
    <lineage>
        <taxon>Eukaryota</taxon>
        <taxon>Viridiplantae</taxon>
        <taxon>Streptophyta</taxon>
        <taxon>Embryophyta</taxon>
        <taxon>Tracheophyta</taxon>
        <taxon>Spermatophyta</taxon>
        <taxon>Magnoliopsida</taxon>
        <taxon>eudicotyledons</taxon>
        <taxon>Gunneridae</taxon>
        <taxon>Pentapetalae</taxon>
        <taxon>rosids</taxon>
        <taxon>fabids</taxon>
        <taxon>Fabales</taxon>
        <taxon>Fabaceae</taxon>
        <taxon>Papilionoideae</taxon>
        <taxon>50 kb inversion clade</taxon>
        <taxon>NPAAA clade</taxon>
        <taxon>Hologalegina</taxon>
        <taxon>IRL clade</taxon>
        <taxon>Trifolieae</taxon>
        <taxon>Trifolium</taxon>
    </lineage>
</organism>
<dbReference type="EMBL" id="LXQA011357863">
    <property type="protein sequence ID" value="MCI94497.1"/>
    <property type="molecule type" value="Genomic_DNA"/>
</dbReference>
<evidence type="ECO:0000313" key="2">
    <source>
        <dbReference type="Proteomes" id="UP000265520"/>
    </source>
</evidence>
<sequence length="28" mass="3021">MSTSGLEKLALNHGVKGLMLSHLLSARR</sequence>
<comment type="caution">
    <text evidence="1">The sequence shown here is derived from an EMBL/GenBank/DDBJ whole genome shotgun (WGS) entry which is preliminary data.</text>
</comment>
<evidence type="ECO:0000313" key="1">
    <source>
        <dbReference type="EMBL" id="MCI94497.1"/>
    </source>
</evidence>